<evidence type="ECO:0000313" key="1">
    <source>
        <dbReference type="EMBL" id="OHA20740.1"/>
    </source>
</evidence>
<evidence type="ECO:0000313" key="2">
    <source>
        <dbReference type="Proteomes" id="UP000178121"/>
    </source>
</evidence>
<dbReference type="AlphaFoldDB" id="A0A1G2MA18"/>
<organism evidence="1 2">
    <name type="scientific">Candidatus Taylorbacteria bacterium RIFCSPHIGHO2_01_FULL_51_15</name>
    <dbReference type="NCBI Taxonomy" id="1802304"/>
    <lineage>
        <taxon>Bacteria</taxon>
        <taxon>Candidatus Tayloriibacteriota</taxon>
    </lineage>
</organism>
<dbReference type="Proteomes" id="UP000178121">
    <property type="component" value="Unassembled WGS sequence"/>
</dbReference>
<comment type="caution">
    <text evidence="1">The sequence shown here is derived from an EMBL/GenBank/DDBJ whole genome shotgun (WGS) entry which is preliminary data.</text>
</comment>
<dbReference type="EMBL" id="MHRI01000024">
    <property type="protein sequence ID" value="OHA20740.1"/>
    <property type="molecule type" value="Genomic_DNA"/>
</dbReference>
<protein>
    <submittedName>
        <fullName evidence="1">Uncharacterized protein</fullName>
    </submittedName>
</protein>
<sequence>MKGEKSVSYLLGADKARKAVDMVRPAILAAMESGLLKRKDLHIVIMNPCTRPHEVESMEDAILYEESFGDKEKWKDDYEGIAQAKAIASWRTGLPTHVLRETMPYLLQADEDHADTPFWGSAVLHGVVVAASGVQSWFDEWVAYMVAAACRALCIGVMQEEILKDDRRDYIWERELDGDDSDGR</sequence>
<accession>A0A1G2MA18</accession>
<proteinExistence type="predicted"/>
<name>A0A1G2MA18_9BACT</name>
<reference evidence="1 2" key="1">
    <citation type="journal article" date="2016" name="Nat. Commun.">
        <title>Thousands of microbial genomes shed light on interconnected biogeochemical processes in an aquifer system.</title>
        <authorList>
            <person name="Anantharaman K."/>
            <person name="Brown C.T."/>
            <person name="Hug L.A."/>
            <person name="Sharon I."/>
            <person name="Castelle C.J."/>
            <person name="Probst A.J."/>
            <person name="Thomas B.C."/>
            <person name="Singh A."/>
            <person name="Wilkins M.J."/>
            <person name="Karaoz U."/>
            <person name="Brodie E.L."/>
            <person name="Williams K.H."/>
            <person name="Hubbard S.S."/>
            <person name="Banfield J.F."/>
        </authorList>
    </citation>
    <scope>NUCLEOTIDE SEQUENCE [LARGE SCALE GENOMIC DNA]</scope>
</reference>
<gene>
    <name evidence="1" type="ORF">A2849_01650</name>
</gene>